<dbReference type="EMBL" id="UOFR01000082">
    <property type="protein sequence ID" value="VAX01129.1"/>
    <property type="molecule type" value="Genomic_DNA"/>
</dbReference>
<gene>
    <name evidence="1" type="ORF">MNBD_GAMMA21-1862</name>
</gene>
<dbReference type="AlphaFoldDB" id="A0A3B1A5U9"/>
<accession>A0A3B1A5U9</accession>
<reference evidence="1" key="1">
    <citation type="submission" date="2018-06" db="EMBL/GenBank/DDBJ databases">
        <authorList>
            <person name="Zhirakovskaya E."/>
        </authorList>
    </citation>
    <scope>NUCLEOTIDE SEQUENCE</scope>
</reference>
<organism evidence="1">
    <name type="scientific">hydrothermal vent metagenome</name>
    <dbReference type="NCBI Taxonomy" id="652676"/>
    <lineage>
        <taxon>unclassified sequences</taxon>
        <taxon>metagenomes</taxon>
        <taxon>ecological metagenomes</taxon>
    </lineage>
</organism>
<proteinExistence type="predicted"/>
<sequence length="67" mass="7428">MKIRTILMGSFVILNLAACSSPQDKAANAQAEYTEEKTETLKQYKECVNDSGGDQTKMARCEALLNR</sequence>
<name>A0A3B1A5U9_9ZZZZ</name>
<evidence type="ECO:0000313" key="1">
    <source>
        <dbReference type="EMBL" id="VAX01129.1"/>
    </source>
</evidence>
<protein>
    <submittedName>
        <fullName evidence="1">Uncharacterized protein</fullName>
    </submittedName>
</protein>